<accession>A0AA88IAQ2</accession>
<evidence type="ECO:0000313" key="3">
    <source>
        <dbReference type="EMBL" id="KAK2725015.1"/>
    </source>
</evidence>
<keyword evidence="2" id="KW-0732">Signal</keyword>
<gene>
    <name evidence="3" type="ORF">QYM36_001460</name>
</gene>
<keyword evidence="4" id="KW-1185">Reference proteome</keyword>
<feature type="non-terminal residue" evidence="3">
    <location>
        <position position="307"/>
    </location>
</feature>
<feature type="chain" id="PRO_5041726848" evidence="2">
    <location>
        <begin position="24"/>
        <end position="307"/>
    </location>
</feature>
<name>A0AA88IAQ2_ARTSF</name>
<evidence type="ECO:0000313" key="4">
    <source>
        <dbReference type="Proteomes" id="UP001187531"/>
    </source>
</evidence>
<comment type="caution">
    <text evidence="3">The sequence shown here is derived from an EMBL/GenBank/DDBJ whole genome shotgun (WGS) entry which is preliminary data.</text>
</comment>
<organism evidence="3 4">
    <name type="scientific">Artemia franciscana</name>
    <name type="common">Brine shrimp</name>
    <name type="synonym">Artemia sanfranciscana</name>
    <dbReference type="NCBI Taxonomy" id="6661"/>
    <lineage>
        <taxon>Eukaryota</taxon>
        <taxon>Metazoa</taxon>
        <taxon>Ecdysozoa</taxon>
        <taxon>Arthropoda</taxon>
        <taxon>Crustacea</taxon>
        <taxon>Branchiopoda</taxon>
        <taxon>Anostraca</taxon>
        <taxon>Artemiidae</taxon>
        <taxon>Artemia</taxon>
    </lineage>
</organism>
<dbReference type="Proteomes" id="UP001187531">
    <property type="component" value="Unassembled WGS sequence"/>
</dbReference>
<protein>
    <submittedName>
        <fullName evidence="3">Uncharacterized protein</fullName>
    </submittedName>
</protein>
<evidence type="ECO:0000256" key="1">
    <source>
        <dbReference type="SAM" id="MobiDB-lite"/>
    </source>
</evidence>
<evidence type="ECO:0000256" key="2">
    <source>
        <dbReference type="SAM" id="SignalP"/>
    </source>
</evidence>
<proteinExistence type="predicted"/>
<dbReference type="EMBL" id="JAVRJZ010000003">
    <property type="protein sequence ID" value="KAK2725015.1"/>
    <property type="molecule type" value="Genomic_DNA"/>
</dbReference>
<dbReference type="AlphaFoldDB" id="A0AA88IAQ2"/>
<sequence>SLHLDAVMNWIIIAAWLLAVVFADVDTGSGDFAEDERTFVCLEENSYCIPKLLCPSLSVSYDYLAQTKQDPSQEKGNAACGAIAATQNYVCCHNWDKMQEYSWVPSEFDWYLNSSSVDDQKGQDPYLLWPGFLGGSVRTDRRIGDRKGYDEDFVKFDGRFYSDQSKPQEEQKTEEPEKPLEEGIHDEFEWVMLQPKIPVANPYWNDFAPLLRFFFPPHSPNPRSPWMHFLPPGHFHEEIVPAPPSIPLVEDRHIYEPVPIHEPDDAHDWLQPYHYSVASSQIQIGDRIFSKTRFQENDKVRHEMTFY</sequence>
<feature type="signal peptide" evidence="2">
    <location>
        <begin position="1"/>
        <end position="23"/>
    </location>
</feature>
<reference evidence="3" key="1">
    <citation type="submission" date="2023-07" db="EMBL/GenBank/DDBJ databases">
        <title>Chromosome-level genome assembly of Artemia franciscana.</title>
        <authorList>
            <person name="Jo E."/>
        </authorList>
    </citation>
    <scope>NUCLEOTIDE SEQUENCE</scope>
    <source>
        <tissue evidence="3">Whole body</tissue>
    </source>
</reference>
<feature type="region of interest" description="Disordered" evidence="1">
    <location>
        <begin position="160"/>
        <end position="180"/>
    </location>
</feature>